<dbReference type="RefSeq" id="WP_081161428.1">
    <property type="nucleotide sequence ID" value="NZ_LWBP01000017.1"/>
</dbReference>
<reference evidence="3" key="1">
    <citation type="submission" date="2016-04" db="EMBL/GenBank/DDBJ databases">
        <authorList>
            <person name="Chen L."/>
            <person name="Zhuang W."/>
            <person name="Wang G."/>
        </authorList>
    </citation>
    <scope>NUCLEOTIDE SEQUENCE [LARGE SCALE GENOMIC DNA]</scope>
    <source>
        <strain evidence="3">208</strain>
    </source>
</reference>
<name>A0A1V9GB16_9BACT</name>
<gene>
    <name evidence="2" type="ORF">A4R26_33000</name>
</gene>
<dbReference type="CDD" id="cd00761">
    <property type="entry name" value="Glyco_tranf_GTA_type"/>
    <property type="match status" value="1"/>
</dbReference>
<sequence length="316" mass="35952">MPGISVIVCTYNPVEEIFSRCLDSITVANQLHAAKEIVIVDNNSSTSLLEKEYIRQFLQLNNNAKLLREEKQGLTPARIRGIKESTGSILVFVDDDNFIKNNFFQCAEAIAQNNPHIGAWSGQVHLIFEQEPEAWTKKYWGMFVYREFDENRWSNFPHMPETMPCGAGLFVRRNVAEYYVSLNDQGKRNIQLDRSGKSLSSGGDNDLAACACDIGLGVGLFHELSLDHYIPKNRLSKEYLLSLAEGISASAIVFRSFRNEFPKQLSFKNKIANTIRLLLKNKIDKQFYKAVLKGEATGRKIVFNQILQNEFDQEKN</sequence>
<dbReference type="AlphaFoldDB" id="A0A1V9GB16"/>
<keyword evidence="3" id="KW-1185">Reference proteome</keyword>
<protein>
    <recommendedName>
        <fullName evidence="1">Glycosyltransferase 2-like domain-containing protein</fullName>
    </recommendedName>
</protein>
<dbReference type="InterPro" id="IPR029044">
    <property type="entry name" value="Nucleotide-diphossugar_trans"/>
</dbReference>
<accession>A0A1V9GB16</accession>
<evidence type="ECO:0000313" key="2">
    <source>
        <dbReference type="EMBL" id="OQP67658.1"/>
    </source>
</evidence>
<dbReference type="InterPro" id="IPR001173">
    <property type="entry name" value="Glyco_trans_2-like"/>
</dbReference>
<dbReference type="SUPFAM" id="SSF53448">
    <property type="entry name" value="Nucleotide-diphospho-sugar transferases"/>
    <property type="match status" value="1"/>
</dbReference>
<dbReference type="Gene3D" id="3.90.550.10">
    <property type="entry name" value="Spore Coat Polysaccharide Biosynthesis Protein SpsA, Chain A"/>
    <property type="match status" value="1"/>
</dbReference>
<comment type="caution">
    <text evidence="2">The sequence shown here is derived from an EMBL/GenBank/DDBJ whole genome shotgun (WGS) entry which is preliminary data.</text>
</comment>
<dbReference type="GO" id="GO:0016758">
    <property type="term" value="F:hexosyltransferase activity"/>
    <property type="evidence" value="ECO:0007669"/>
    <property type="project" value="UniProtKB-ARBA"/>
</dbReference>
<dbReference type="PANTHER" id="PTHR22916">
    <property type="entry name" value="GLYCOSYLTRANSFERASE"/>
    <property type="match status" value="1"/>
</dbReference>
<evidence type="ECO:0000313" key="3">
    <source>
        <dbReference type="Proteomes" id="UP000192276"/>
    </source>
</evidence>
<organism evidence="2 3">
    <name type="scientific">Niastella populi</name>
    <dbReference type="NCBI Taxonomy" id="550983"/>
    <lineage>
        <taxon>Bacteria</taxon>
        <taxon>Pseudomonadati</taxon>
        <taxon>Bacteroidota</taxon>
        <taxon>Chitinophagia</taxon>
        <taxon>Chitinophagales</taxon>
        <taxon>Chitinophagaceae</taxon>
        <taxon>Niastella</taxon>
    </lineage>
</organism>
<dbReference type="Proteomes" id="UP000192276">
    <property type="component" value="Unassembled WGS sequence"/>
</dbReference>
<proteinExistence type="predicted"/>
<evidence type="ECO:0000259" key="1">
    <source>
        <dbReference type="Pfam" id="PF00535"/>
    </source>
</evidence>
<dbReference type="EMBL" id="LWBP01000017">
    <property type="protein sequence ID" value="OQP67658.1"/>
    <property type="molecule type" value="Genomic_DNA"/>
</dbReference>
<dbReference type="OrthoDB" id="786280at2"/>
<dbReference type="Pfam" id="PF00535">
    <property type="entry name" value="Glycos_transf_2"/>
    <property type="match status" value="1"/>
</dbReference>
<dbReference type="STRING" id="550983.A4R26_33000"/>
<feature type="domain" description="Glycosyltransferase 2-like" evidence="1">
    <location>
        <begin position="5"/>
        <end position="141"/>
    </location>
</feature>